<proteinExistence type="predicted"/>
<accession>A0A6S6P8U8</accession>
<reference evidence="2 3" key="1">
    <citation type="submission" date="2020-07" db="EMBL/GenBank/DDBJ databases">
        <title>Complete genome sequence of Mycolicibacterium litorale like strain isolated from cardiac implantable electronic device infection.</title>
        <authorList>
            <person name="Fukano H."/>
            <person name="Miyama H."/>
            <person name="Hoshino Y."/>
        </authorList>
    </citation>
    <scope>NUCLEOTIDE SEQUENCE [LARGE SCALE GENOMIC DNA]</scope>
    <source>
        <strain evidence="2 3">NIIDNTM18</strain>
    </source>
</reference>
<feature type="region of interest" description="Disordered" evidence="1">
    <location>
        <begin position="161"/>
        <end position="184"/>
    </location>
</feature>
<dbReference type="EMBL" id="AP023287">
    <property type="protein sequence ID" value="BCI53917.1"/>
    <property type="molecule type" value="Genomic_DNA"/>
</dbReference>
<gene>
    <name evidence="2" type="ORF">NIIDNTM18_31950</name>
</gene>
<sequence length="184" mass="19644">MGDQCTRGVEHHRITHRAFGAAEHRAHLVGVVFGVATDQLGELGALETERRRVEGQPLHRAGLNPPDRARGGRGQFVQTVVAVHHQHTGVARRVDPGHHLGQLAPGAADQSGTGPCRVGQRPEQVEHGRHAELTADHRRVPVGGVEVVGERETDPHLRDAGGHLIGAQVDPHAERLEGVGTAGQ</sequence>
<evidence type="ECO:0000256" key="1">
    <source>
        <dbReference type="SAM" id="MobiDB-lite"/>
    </source>
</evidence>
<dbReference type="AlphaFoldDB" id="A0A6S6P8U8"/>
<evidence type="ECO:0000313" key="3">
    <source>
        <dbReference type="Proteomes" id="UP000515734"/>
    </source>
</evidence>
<evidence type="ECO:0000313" key="2">
    <source>
        <dbReference type="EMBL" id="BCI53917.1"/>
    </source>
</evidence>
<name>A0A6S6P8U8_9MYCO</name>
<organism evidence="2 3">
    <name type="scientific">Mycolicibacterium litorale</name>
    <dbReference type="NCBI Taxonomy" id="758802"/>
    <lineage>
        <taxon>Bacteria</taxon>
        <taxon>Bacillati</taxon>
        <taxon>Actinomycetota</taxon>
        <taxon>Actinomycetes</taxon>
        <taxon>Mycobacteriales</taxon>
        <taxon>Mycobacteriaceae</taxon>
        <taxon>Mycolicibacterium</taxon>
    </lineage>
</organism>
<dbReference type="Proteomes" id="UP000515734">
    <property type="component" value="Chromosome"/>
</dbReference>
<protein>
    <submittedName>
        <fullName evidence="2">Uncharacterized protein</fullName>
    </submittedName>
</protein>